<evidence type="ECO:0000256" key="4">
    <source>
        <dbReference type="HAMAP-Rule" id="MF_01401"/>
    </source>
</evidence>
<comment type="similarity">
    <text evidence="4">Belongs to the MsrA Met sulfoxide reductase family.</text>
</comment>
<sequence length="161" mass="18588">MKKIIFAGGCFWGVEAYFNTIDGVINTKVGYANGYTENPTYEEVCNNGTGFAEACYIEYNENLVKLEKLIDAYWKVVDPTIKDRQGHDIGTQYRTGIYYLDKEDLQTIEASKAAEQKKYEAPIVTEILPLKNFYDAEQYHQKYLDKNPNGYCHIPRELLKK</sequence>
<dbReference type="NCBIfam" id="TIGR00401">
    <property type="entry name" value="msrA"/>
    <property type="match status" value="1"/>
</dbReference>
<dbReference type="InterPro" id="IPR036509">
    <property type="entry name" value="Met_Sox_Rdtase_MsrA_sf"/>
</dbReference>
<dbReference type="InterPro" id="IPR050162">
    <property type="entry name" value="MsrA_MetSO_reductase"/>
</dbReference>
<evidence type="ECO:0000256" key="3">
    <source>
        <dbReference type="ARBA" id="ARBA00048782"/>
    </source>
</evidence>
<dbReference type="Pfam" id="PF01625">
    <property type="entry name" value="PMSR"/>
    <property type="match status" value="1"/>
</dbReference>
<dbReference type="STRING" id="1121291.SAMN02745134_02385"/>
<evidence type="ECO:0000259" key="5">
    <source>
        <dbReference type="Pfam" id="PF01625"/>
    </source>
</evidence>
<dbReference type="AlphaFoldDB" id="A0A1W1XMD9"/>
<dbReference type="SUPFAM" id="SSF55068">
    <property type="entry name" value="Peptide methionine sulfoxide reductase"/>
    <property type="match status" value="1"/>
</dbReference>
<proteinExistence type="inferred from homology"/>
<dbReference type="PANTHER" id="PTHR42799:SF2">
    <property type="entry name" value="MITOCHONDRIAL PEPTIDE METHIONINE SULFOXIDE REDUCTASE"/>
    <property type="match status" value="1"/>
</dbReference>
<feature type="active site" evidence="4">
    <location>
        <position position="10"/>
    </location>
</feature>
<name>A0A1W1XMD9_9CLOT</name>
<dbReference type="RefSeq" id="WP_084116209.1">
    <property type="nucleotide sequence ID" value="NZ_FWXH01000008.1"/>
</dbReference>
<dbReference type="HAMAP" id="MF_01401">
    <property type="entry name" value="MsrA"/>
    <property type="match status" value="1"/>
</dbReference>
<evidence type="ECO:0000313" key="6">
    <source>
        <dbReference type="EMBL" id="SMC25170.1"/>
    </source>
</evidence>
<reference evidence="6 7" key="1">
    <citation type="submission" date="2017-04" db="EMBL/GenBank/DDBJ databases">
        <authorList>
            <person name="Afonso C.L."/>
            <person name="Miller P.J."/>
            <person name="Scott M.A."/>
            <person name="Spackman E."/>
            <person name="Goraichik I."/>
            <person name="Dimitrov K.M."/>
            <person name="Suarez D.L."/>
            <person name="Swayne D.E."/>
        </authorList>
    </citation>
    <scope>NUCLEOTIDE SEQUENCE [LARGE SCALE GENOMIC DNA]</scope>
    <source>
        <strain evidence="6 7">DSM 12555</strain>
    </source>
</reference>
<protein>
    <recommendedName>
        <fullName evidence="4">Peptide methionine sulfoxide reductase MsrA</fullName>
        <shortName evidence="4">Protein-methionine-S-oxide reductase</shortName>
        <ecNumber evidence="4">1.8.4.11</ecNumber>
    </recommendedName>
    <alternativeName>
        <fullName evidence="4">Peptide-methionine (S)-S-oxide reductase</fullName>
        <shortName evidence="4">Peptide Met(O) reductase</shortName>
    </alternativeName>
</protein>
<dbReference type="Proteomes" id="UP000192468">
    <property type="component" value="Unassembled WGS sequence"/>
</dbReference>
<dbReference type="GO" id="GO:0033744">
    <property type="term" value="F:L-methionine:thioredoxin-disulfide S-oxidoreductase activity"/>
    <property type="evidence" value="ECO:0007669"/>
    <property type="project" value="RHEA"/>
</dbReference>
<dbReference type="GO" id="GO:0034599">
    <property type="term" value="P:cellular response to oxidative stress"/>
    <property type="evidence" value="ECO:0007669"/>
    <property type="project" value="TreeGrafter"/>
</dbReference>
<dbReference type="OrthoDB" id="4174719at2"/>
<dbReference type="EC" id="1.8.4.11" evidence="4"/>
<feature type="domain" description="Peptide methionine sulphoxide reductase MsrA" evidence="5">
    <location>
        <begin position="3"/>
        <end position="153"/>
    </location>
</feature>
<organism evidence="6 7">
    <name type="scientific">Clostridium acidisoli DSM 12555</name>
    <dbReference type="NCBI Taxonomy" id="1121291"/>
    <lineage>
        <taxon>Bacteria</taxon>
        <taxon>Bacillati</taxon>
        <taxon>Bacillota</taxon>
        <taxon>Clostridia</taxon>
        <taxon>Eubacteriales</taxon>
        <taxon>Clostridiaceae</taxon>
        <taxon>Clostridium</taxon>
    </lineage>
</organism>
<comment type="catalytic activity">
    <reaction evidence="3 4">
        <text>[thioredoxin]-disulfide + L-methionine + H2O = L-methionine (S)-S-oxide + [thioredoxin]-dithiol</text>
        <dbReference type="Rhea" id="RHEA:19993"/>
        <dbReference type="Rhea" id="RHEA-COMP:10698"/>
        <dbReference type="Rhea" id="RHEA-COMP:10700"/>
        <dbReference type="ChEBI" id="CHEBI:15377"/>
        <dbReference type="ChEBI" id="CHEBI:29950"/>
        <dbReference type="ChEBI" id="CHEBI:50058"/>
        <dbReference type="ChEBI" id="CHEBI:57844"/>
        <dbReference type="ChEBI" id="CHEBI:58772"/>
        <dbReference type="EC" id="1.8.4.11"/>
    </reaction>
</comment>
<gene>
    <name evidence="4" type="primary">msrA</name>
    <name evidence="6" type="ORF">SAMN02745134_02385</name>
</gene>
<dbReference type="Gene3D" id="3.30.1060.10">
    <property type="entry name" value="Peptide methionine sulphoxide reductase MsrA"/>
    <property type="match status" value="1"/>
</dbReference>
<dbReference type="GO" id="GO:0008113">
    <property type="term" value="F:peptide-methionine (S)-S-oxide reductase activity"/>
    <property type="evidence" value="ECO:0007669"/>
    <property type="project" value="UniProtKB-UniRule"/>
</dbReference>
<comment type="catalytic activity">
    <reaction evidence="2 4">
        <text>L-methionyl-[protein] + [thioredoxin]-disulfide + H2O = L-methionyl-(S)-S-oxide-[protein] + [thioredoxin]-dithiol</text>
        <dbReference type="Rhea" id="RHEA:14217"/>
        <dbReference type="Rhea" id="RHEA-COMP:10698"/>
        <dbReference type="Rhea" id="RHEA-COMP:10700"/>
        <dbReference type="Rhea" id="RHEA-COMP:12313"/>
        <dbReference type="Rhea" id="RHEA-COMP:12315"/>
        <dbReference type="ChEBI" id="CHEBI:15377"/>
        <dbReference type="ChEBI" id="CHEBI:16044"/>
        <dbReference type="ChEBI" id="CHEBI:29950"/>
        <dbReference type="ChEBI" id="CHEBI:44120"/>
        <dbReference type="ChEBI" id="CHEBI:50058"/>
        <dbReference type="EC" id="1.8.4.11"/>
    </reaction>
</comment>
<evidence type="ECO:0000256" key="2">
    <source>
        <dbReference type="ARBA" id="ARBA00047806"/>
    </source>
</evidence>
<dbReference type="PANTHER" id="PTHR42799">
    <property type="entry name" value="MITOCHONDRIAL PEPTIDE METHIONINE SULFOXIDE REDUCTASE"/>
    <property type="match status" value="1"/>
</dbReference>
<keyword evidence="7" id="KW-1185">Reference proteome</keyword>
<dbReference type="InterPro" id="IPR002569">
    <property type="entry name" value="Met_Sox_Rdtase_MsrA_dom"/>
</dbReference>
<keyword evidence="1 4" id="KW-0560">Oxidoreductase</keyword>
<comment type="function">
    <text evidence="4">Has an important function as a repair enzyme for proteins that have been inactivated by oxidation. Catalyzes the reversible oxidation-reduction of methionine sulfoxide in proteins to methionine.</text>
</comment>
<evidence type="ECO:0000256" key="1">
    <source>
        <dbReference type="ARBA" id="ARBA00023002"/>
    </source>
</evidence>
<dbReference type="GO" id="GO:0005737">
    <property type="term" value="C:cytoplasm"/>
    <property type="evidence" value="ECO:0007669"/>
    <property type="project" value="TreeGrafter"/>
</dbReference>
<evidence type="ECO:0000313" key="7">
    <source>
        <dbReference type="Proteomes" id="UP000192468"/>
    </source>
</evidence>
<accession>A0A1W1XMD9</accession>
<dbReference type="EMBL" id="FWXH01000008">
    <property type="protein sequence ID" value="SMC25170.1"/>
    <property type="molecule type" value="Genomic_DNA"/>
</dbReference>